<organism evidence="1 2">
    <name type="scientific">Diaminobutyricimonas aerilata</name>
    <dbReference type="NCBI Taxonomy" id="1162967"/>
    <lineage>
        <taxon>Bacteria</taxon>
        <taxon>Bacillati</taxon>
        <taxon>Actinomycetota</taxon>
        <taxon>Actinomycetes</taxon>
        <taxon>Micrococcales</taxon>
        <taxon>Microbacteriaceae</taxon>
        <taxon>Diaminobutyricimonas</taxon>
    </lineage>
</organism>
<proteinExistence type="predicted"/>
<protein>
    <submittedName>
        <fullName evidence="1">SatD family protein</fullName>
    </submittedName>
</protein>
<dbReference type="RefSeq" id="WP_100363044.1">
    <property type="nucleotide sequence ID" value="NZ_PGFF01000001.1"/>
</dbReference>
<evidence type="ECO:0000313" key="1">
    <source>
        <dbReference type="EMBL" id="PJJ70646.1"/>
    </source>
</evidence>
<sequence length="216" mass="23139">MASVVAIIVDIVRSRELEDRAAAQTMIESTFAKVAAVHPPVRPLWATVGDEFQIAMPDVASAVRTTTLVRLLLTDGVDCRFGLGSGEVIEVRPGASGPIQDGSAWWSARDAIDEARRREKSTAPYARTWYRAAAAREAASEGLVNGLLLLRDELVSGMSPRERRLAAGSMLGRTQVELAADEGVSQSAVSQNLRRSGAQAIAAAMDALAPDRRRNS</sequence>
<dbReference type="InterPro" id="IPR032580">
    <property type="entry name" value="SatD"/>
</dbReference>
<gene>
    <name evidence="1" type="ORF">CLV46_0168</name>
</gene>
<dbReference type="OrthoDB" id="4711815at2"/>
<evidence type="ECO:0000313" key="2">
    <source>
        <dbReference type="Proteomes" id="UP000228758"/>
    </source>
</evidence>
<dbReference type="Pfam" id="PF16264">
    <property type="entry name" value="SatD"/>
    <property type="match status" value="1"/>
</dbReference>
<dbReference type="EMBL" id="PGFF01000001">
    <property type="protein sequence ID" value="PJJ70646.1"/>
    <property type="molecule type" value="Genomic_DNA"/>
</dbReference>
<keyword evidence="2" id="KW-1185">Reference proteome</keyword>
<accession>A0A2M9CFC7</accession>
<comment type="caution">
    <text evidence="1">The sequence shown here is derived from an EMBL/GenBank/DDBJ whole genome shotgun (WGS) entry which is preliminary data.</text>
</comment>
<name>A0A2M9CFC7_9MICO</name>
<dbReference type="Proteomes" id="UP000228758">
    <property type="component" value="Unassembled WGS sequence"/>
</dbReference>
<reference evidence="1 2" key="1">
    <citation type="submission" date="2017-11" db="EMBL/GenBank/DDBJ databases">
        <title>Genomic Encyclopedia of Archaeal and Bacterial Type Strains, Phase II (KMG-II): From Individual Species to Whole Genera.</title>
        <authorList>
            <person name="Goeker M."/>
        </authorList>
    </citation>
    <scope>NUCLEOTIDE SEQUENCE [LARGE SCALE GENOMIC DNA]</scope>
    <source>
        <strain evidence="1 2">DSM 27393</strain>
    </source>
</reference>
<dbReference type="AlphaFoldDB" id="A0A2M9CFC7"/>